<evidence type="ECO:0000313" key="9">
    <source>
        <dbReference type="EMBL" id="GGF58283.1"/>
    </source>
</evidence>
<keyword evidence="5 8" id="KW-0812">Transmembrane</keyword>
<dbReference type="Pfam" id="PF01032">
    <property type="entry name" value="FecCD"/>
    <property type="match status" value="2"/>
</dbReference>
<feature type="transmembrane region" description="Helical" evidence="8">
    <location>
        <begin position="318"/>
        <end position="338"/>
    </location>
</feature>
<feature type="transmembrane region" description="Helical" evidence="8">
    <location>
        <begin position="494"/>
        <end position="515"/>
    </location>
</feature>
<gene>
    <name evidence="9" type="ORF">GCM10007301_17420</name>
</gene>
<keyword evidence="4" id="KW-1003">Cell membrane</keyword>
<feature type="transmembrane region" description="Helical" evidence="8">
    <location>
        <begin position="161"/>
        <end position="184"/>
    </location>
</feature>
<dbReference type="PANTHER" id="PTHR30472">
    <property type="entry name" value="FERRIC ENTEROBACTIN TRANSPORT SYSTEM PERMEASE PROTEIN"/>
    <property type="match status" value="1"/>
</dbReference>
<sequence length="673" mass="67507">MTSQTGSHPARPLPGRATSRATSLAGLIGFALLLVAAALLARAAAHLVPPAYWLDALRDPAPGQMATLLLRDALLPRFVVSLAAGAALGLSGTLFQQVLRNPLAEPGTLAVFSGAKLAVMAATLFAPVLLTFGPEGAALLGGLSSFGAVALLGARRGFAPLVLILGGLVVTFVCDGLAQALLLFHHEALTDVLVWQSGSLSQNSWEPALALSGVLALGALATIPLIRALTALELDENGAQSLGVAVAPLRLAALMLAVGLAVAVICAVGAIGFIGLAGPALARAAGAVTLRQRLWQAPLMAAALLALTDQLVQMLLGGAMPTGAVTAVLGAPLLLFLLRRVRAGHVAAPILAAAPPARGTGAWPLLLLAGGLAALTLVALGLGRAPGGWALVTGEDFTAMFHWRGPRVAGAAAAGALFAIAGQILQRATGNPLASPELLGVSAGAGLGLLAVLFLAPAVTPGLMLGATSLGAGAVLAIMVALARRASLAGESLLLAGVALTALLSAIGAVVLFTGDPRTIILLEWLSGSTYGVTLSQAAQAGGVLLAVLLALPLLRRWLEIVPLGRPLGRALGLGGSVSPLLLAVAAVATAAGTLMVGPLSFAGLMAPHMARLMGLNRPLPQAIAAALIGALLMVLADFLGRTLAFPWQMPAGLVASLIGGGYVLWLLWRRPA</sequence>
<proteinExistence type="inferred from homology"/>
<evidence type="ECO:0000256" key="8">
    <source>
        <dbReference type="SAM" id="Phobius"/>
    </source>
</evidence>
<evidence type="ECO:0000256" key="3">
    <source>
        <dbReference type="ARBA" id="ARBA00022448"/>
    </source>
</evidence>
<dbReference type="NCBIfam" id="NF007866">
    <property type="entry name" value="PRK10577.1-2"/>
    <property type="match status" value="1"/>
</dbReference>
<evidence type="ECO:0000256" key="7">
    <source>
        <dbReference type="ARBA" id="ARBA00023136"/>
    </source>
</evidence>
<reference evidence="9" key="1">
    <citation type="journal article" date="2014" name="Int. J. Syst. Evol. Microbiol.">
        <title>Complete genome sequence of Corynebacterium casei LMG S-19264T (=DSM 44701T), isolated from a smear-ripened cheese.</title>
        <authorList>
            <consortium name="US DOE Joint Genome Institute (JGI-PGF)"/>
            <person name="Walter F."/>
            <person name="Albersmeier A."/>
            <person name="Kalinowski J."/>
            <person name="Ruckert C."/>
        </authorList>
    </citation>
    <scope>NUCLEOTIDE SEQUENCE</scope>
    <source>
        <strain evidence="9">CCM 7897</strain>
    </source>
</reference>
<name>A0A917BVV9_9HYPH</name>
<feature type="transmembrane region" description="Helical" evidence="8">
    <location>
        <begin position="437"/>
        <end position="456"/>
    </location>
</feature>
<dbReference type="PANTHER" id="PTHR30472:SF37">
    <property type="entry name" value="FE(3+) DICITRATE TRANSPORT SYSTEM PERMEASE PROTEIN FECD-RELATED"/>
    <property type="match status" value="1"/>
</dbReference>
<comment type="caution">
    <text evidence="9">The sequence shown here is derived from an EMBL/GenBank/DDBJ whole genome shotgun (WGS) entry which is preliminary data.</text>
</comment>
<evidence type="ECO:0000256" key="4">
    <source>
        <dbReference type="ARBA" id="ARBA00022475"/>
    </source>
</evidence>
<comment type="similarity">
    <text evidence="2">Belongs to the binding-protein-dependent transport system permease family. FecCD subfamily.</text>
</comment>
<dbReference type="GO" id="GO:0022857">
    <property type="term" value="F:transmembrane transporter activity"/>
    <property type="evidence" value="ECO:0007669"/>
    <property type="project" value="InterPro"/>
</dbReference>
<evidence type="ECO:0000256" key="5">
    <source>
        <dbReference type="ARBA" id="ARBA00022692"/>
    </source>
</evidence>
<dbReference type="AlphaFoldDB" id="A0A917BVV9"/>
<feature type="transmembrane region" description="Helical" evidence="8">
    <location>
        <begin position="262"/>
        <end position="282"/>
    </location>
</feature>
<dbReference type="Gene3D" id="1.10.3470.10">
    <property type="entry name" value="ABC transporter involved in vitamin B12 uptake, BtuC"/>
    <property type="match status" value="2"/>
</dbReference>
<feature type="transmembrane region" description="Helical" evidence="8">
    <location>
        <begin position="576"/>
        <end position="600"/>
    </location>
</feature>
<evidence type="ECO:0000256" key="2">
    <source>
        <dbReference type="ARBA" id="ARBA00007935"/>
    </source>
</evidence>
<feature type="transmembrane region" description="Helical" evidence="8">
    <location>
        <begin position="107"/>
        <end position="130"/>
    </location>
</feature>
<feature type="transmembrane region" description="Helical" evidence="8">
    <location>
        <begin position="405"/>
        <end position="425"/>
    </location>
</feature>
<dbReference type="GO" id="GO:0005886">
    <property type="term" value="C:plasma membrane"/>
    <property type="evidence" value="ECO:0007669"/>
    <property type="project" value="UniProtKB-SubCell"/>
</dbReference>
<dbReference type="GO" id="GO:0033214">
    <property type="term" value="P:siderophore-iron import into cell"/>
    <property type="evidence" value="ECO:0007669"/>
    <property type="project" value="TreeGrafter"/>
</dbReference>
<evidence type="ECO:0000313" key="10">
    <source>
        <dbReference type="Proteomes" id="UP000606044"/>
    </source>
</evidence>
<reference evidence="9" key="2">
    <citation type="submission" date="2020-09" db="EMBL/GenBank/DDBJ databases">
        <authorList>
            <person name="Sun Q."/>
            <person name="Sedlacek I."/>
        </authorList>
    </citation>
    <scope>NUCLEOTIDE SEQUENCE</scope>
    <source>
        <strain evidence="9">CCM 7897</strain>
    </source>
</reference>
<dbReference type="InterPro" id="IPR000522">
    <property type="entry name" value="ABC_transptr_permease_BtuC"/>
</dbReference>
<feature type="transmembrane region" description="Helical" evidence="8">
    <location>
        <begin position="620"/>
        <end position="640"/>
    </location>
</feature>
<dbReference type="EMBL" id="BMCT01000002">
    <property type="protein sequence ID" value="GGF58283.1"/>
    <property type="molecule type" value="Genomic_DNA"/>
</dbReference>
<dbReference type="InterPro" id="IPR037294">
    <property type="entry name" value="ABC_BtuC-like"/>
</dbReference>
<evidence type="ECO:0000256" key="1">
    <source>
        <dbReference type="ARBA" id="ARBA00004651"/>
    </source>
</evidence>
<feature type="transmembrane region" description="Helical" evidence="8">
    <location>
        <begin position="136"/>
        <end position="154"/>
    </location>
</feature>
<evidence type="ECO:0000256" key="6">
    <source>
        <dbReference type="ARBA" id="ARBA00022989"/>
    </source>
</evidence>
<organism evidence="9 10">
    <name type="scientific">Azorhizobium oxalatiphilum</name>
    <dbReference type="NCBI Taxonomy" id="980631"/>
    <lineage>
        <taxon>Bacteria</taxon>
        <taxon>Pseudomonadati</taxon>
        <taxon>Pseudomonadota</taxon>
        <taxon>Alphaproteobacteria</taxon>
        <taxon>Hyphomicrobiales</taxon>
        <taxon>Xanthobacteraceae</taxon>
        <taxon>Azorhizobium</taxon>
    </lineage>
</organism>
<dbReference type="RefSeq" id="WP_188577529.1">
    <property type="nucleotide sequence ID" value="NZ_BMCT01000002.1"/>
</dbReference>
<protein>
    <submittedName>
        <fullName evidence="9">Fe3+-hydroxamate ABC transporter permease FhuB</fullName>
    </submittedName>
</protein>
<dbReference type="CDD" id="cd06550">
    <property type="entry name" value="TM_ABC_iron-siderophores_like"/>
    <property type="match status" value="1"/>
</dbReference>
<dbReference type="SUPFAM" id="SSF81345">
    <property type="entry name" value="ABC transporter involved in vitamin B12 uptake, BtuC"/>
    <property type="match status" value="2"/>
</dbReference>
<feature type="transmembrane region" description="Helical" evidence="8">
    <location>
        <begin position="462"/>
        <end position="482"/>
    </location>
</feature>
<keyword evidence="3" id="KW-0813">Transport</keyword>
<dbReference type="Proteomes" id="UP000606044">
    <property type="component" value="Unassembled WGS sequence"/>
</dbReference>
<comment type="subcellular location">
    <subcellularLocation>
        <location evidence="1">Cell membrane</location>
        <topology evidence="1">Multi-pass membrane protein</topology>
    </subcellularLocation>
</comment>
<accession>A0A917BVV9</accession>
<keyword evidence="7 8" id="KW-0472">Membrane</keyword>
<feature type="transmembrane region" description="Helical" evidence="8">
    <location>
        <begin position="74"/>
        <end position="95"/>
    </location>
</feature>
<keyword evidence="10" id="KW-1185">Reference proteome</keyword>
<feature type="transmembrane region" description="Helical" evidence="8">
    <location>
        <begin position="365"/>
        <end position="385"/>
    </location>
</feature>
<keyword evidence="6 8" id="KW-1133">Transmembrane helix</keyword>
<feature type="transmembrane region" description="Helical" evidence="8">
    <location>
        <begin position="652"/>
        <end position="669"/>
    </location>
</feature>
<feature type="transmembrane region" description="Helical" evidence="8">
    <location>
        <begin position="204"/>
        <end position="226"/>
    </location>
</feature>